<keyword evidence="3" id="KW-1185">Reference proteome</keyword>
<evidence type="ECO:0000313" key="3">
    <source>
        <dbReference type="Proteomes" id="UP000219412"/>
    </source>
</evidence>
<organism evidence="2 3">
    <name type="scientific">Salinicoccus kekensis</name>
    <dbReference type="NCBI Taxonomy" id="714307"/>
    <lineage>
        <taxon>Bacteria</taxon>
        <taxon>Bacillati</taxon>
        <taxon>Bacillota</taxon>
        <taxon>Bacilli</taxon>
        <taxon>Bacillales</taxon>
        <taxon>Staphylococcaceae</taxon>
        <taxon>Salinicoccus</taxon>
    </lineage>
</organism>
<dbReference type="SUPFAM" id="SSF159234">
    <property type="entry name" value="FomD-like"/>
    <property type="match status" value="1"/>
</dbReference>
<dbReference type="InterPro" id="IPR007295">
    <property type="entry name" value="DUF402"/>
</dbReference>
<feature type="domain" description="DUF402" evidence="1">
    <location>
        <begin position="64"/>
        <end position="159"/>
    </location>
</feature>
<evidence type="ECO:0000313" key="2">
    <source>
        <dbReference type="EMBL" id="SOC44516.1"/>
    </source>
</evidence>
<accession>A0A285UUX6</accession>
<dbReference type="PANTHER" id="PTHR41271">
    <property type="entry name" value="DUF402 DOMAIN-CONTAINING PROTEIN"/>
    <property type="match status" value="1"/>
</dbReference>
<dbReference type="OrthoDB" id="2002222at2"/>
<protein>
    <recommendedName>
        <fullName evidence="1">DUF402 domain-containing protein</fullName>
    </recommendedName>
</protein>
<dbReference type="AlphaFoldDB" id="A0A285UUX6"/>
<gene>
    <name evidence="2" type="ORF">SAMN05878391_2389</name>
</gene>
<dbReference type="InterPro" id="IPR035930">
    <property type="entry name" value="FomD-like_sf"/>
</dbReference>
<name>A0A285UUX6_9STAP</name>
<reference evidence="3" key="1">
    <citation type="submission" date="2017-08" db="EMBL/GenBank/DDBJ databases">
        <authorList>
            <person name="Varghese N."/>
            <person name="Submissions S."/>
        </authorList>
    </citation>
    <scope>NUCLEOTIDE SEQUENCE [LARGE SCALE GENOMIC DNA]</scope>
    <source>
        <strain evidence="3">DSM 23173</strain>
    </source>
</reference>
<dbReference type="Pfam" id="PF04167">
    <property type="entry name" value="DUF402"/>
    <property type="match status" value="1"/>
</dbReference>
<evidence type="ECO:0000259" key="1">
    <source>
        <dbReference type="Pfam" id="PF04167"/>
    </source>
</evidence>
<dbReference type="Proteomes" id="UP000219412">
    <property type="component" value="Unassembled WGS sequence"/>
</dbReference>
<sequence>MKMKYLDKRGWRRLLDSTYDEVLTRFNGEEFLAGLIYMKKIRSPLVVPVVDKSVKVVDKDYKWLQILPKERKYSITVMYDDHWHVLQYYFDVNMAHYLEPGNARRKDIYLDVLALPDGQYELVDEKDIQRALKNNKITEKDKDEAYAVAQHIMDEIERDFGQFVELAAHCLGELRKNMK</sequence>
<dbReference type="EMBL" id="OBQF01000006">
    <property type="protein sequence ID" value="SOC44516.1"/>
    <property type="molecule type" value="Genomic_DNA"/>
</dbReference>
<dbReference type="Gene3D" id="2.40.380.10">
    <property type="entry name" value="FomD-like"/>
    <property type="match status" value="1"/>
</dbReference>
<proteinExistence type="predicted"/>
<dbReference type="PANTHER" id="PTHR41271:SF1">
    <property type="entry name" value="DUF402 DOMAIN-CONTAINING PROTEIN"/>
    <property type="match status" value="1"/>
</dbReference>
<dbReference type="RefSeq" id="WP_097042411.1">
    <property type="nucleotide sequence ID" value="NZ_OBQF01000006.1"/>
</dbReference>